<reference evidence="11 12" key="1">
    <citation type="submission" date="2022-12" db="EMBL/GenBank/DDBJ databases">
        <title>Chromosome-scale assembly of the Ensete ventricosum genome.</title>
        <authorList>
            <person name="Dussert Y."/>
            <person name="Stocks J."/>
            <person name="Wendawek A."/>
            <person name="Woldeyes F."/>
            <person name="Nichols R.A."/>
            <person name="Borrell J.S."/>
        </authorList>
    </citation>
    <scope>NUCLEOTIDE SEQUENCE [LARGE SCALE GENOMIC DNA]</scope>
    <source>
        <strain evidence="12">cv. Maze</strain>
        <tissue evidence="11">Seeds</tissue>
    </source>
</reference>
<dbReference type="Pfam" id="PF00307">
    <property type="entry name" value="CH"/>
    <property type="match status" value="4"/>
</dbReference>
<dbReference type="FunFam" id="1.10.418.10:FF:000010">
    <property type="entry name" value="Plastin-3 isoform 1"/>
    <property type="match status" value="1"/>
</dbReference>
<feature type="domain" description="Calponin-homology (CH)" evidence="10">
    <location>
        <begin position="392"/>
        <end position="498"/>
    </location>
</feature>
<evidence type="ECO:0000256" key="3">
    <source>
        <dbReference type="ARBA" id="ARBA00022490"/>
    </source>
</evidence>
<dbReference type="FunFam" id="1.10.418.10:FF:000034">
    <property type="entry name" value="Fimbrin-2 like"/>
    <property type="match status" value="1"/>
</dbReference>
<dbReference type="SUPFAM" id="SSF47576">
    <property type="entry name" value="Calponin-homology domain, CH-domain"/>
    <property type="match status" value="1"/>
</dbReference>
<evidence type="ECO:0000256" key="7">
    <source>
        <dbReference type="ARBA" id="ARBA00023203"/>
    </source>
</evidence>
<keyword evidence="12" id="KW-1185">Reference proteome</keyword>
<evidence type="ECO:0000313" key="12">
    <source>
        <dbReference type="Proteomes" id="UP001222027"/>
    </source>
</evidence>
<sequence>MSNFVGVLVSDPWLQSQFTQVELRSLRSKFLSTKRESGHVIVGDLPPLMGKLKGLKDVVTEQEIAGILAESYSETSHELDFESFLRAYLNLQARVAEKSGEMKNSSSFLKATTTTLLHTINESEKASYVAHINSYLGEDPFLKKYLPLDPASNEFFNLVRDGVLLCKLINVAVPGTIDERAINTKGVLNPWERNENHTLCLNSAKAIGCTVVNIGTQDLIEGRPHLVLGLISQIIKIQLLADLNLKKTPQLVELVDDSKDMEELMSLGPEKLLLKWMNFHLKKAGYKKTVTNFSSDVKDGEAYAYLLNALAPEHSSPAVLDTKDPNERAKIVLEQAEKLDCKRYLSEKDIVEGSPNLNLAFVAQIFQHRNGLSIDTKSISLSQMMPDDIQVSRDERAFRLWINSLGIATYVNNLFEDVRNGWVLLEVLDKVFPGSVNWKHATKPPIKMPFRKVENCNQIIKIGKELNFSLINVAGNDIVQGNKKLILAYLWQLMRFNILKLLKNLRYHSQGKEISDVDILNWANSKVKGSARTPQMESFKDKNLSYGIFLLELLSAVKPRAVNWKLVTTGESVEEKKLNATYIITVARKLGCSVFLLPEDIIEVNQKMILTLTASIMYWSLQQTGGSFEPSEEDSVSQTAPSDGEGSAVAESISDLAIDDAASDTSQSENGNSTIGG</sequence>
<evidence type="ECO:0000259" key="10">
    <source>
        <dbReference type="PROSITE" id="PS50021"/>
    </source>
</evidence>
<feature type="domain" description="Calponin-homology (CH)" evidence="10">
    <location>
        <begin position="267"/>
        <end position="370"/>
    </location>
</feature>
<evidence type="ECO:0000313" key="11">
    <source>
        <dbReference type="EMBL" id="KAJ8477379.1"/>
    </source>
</evidence>
<feature type="region of interest" description="Disordered" evidence="9">
    <location>
        <begin position="658"/>
        <end position="677"/>
    </location>
</feature>
<dbReference type="SMART" id="SM00033">
    <property type="entry name" value="CH"/>
    <property type="match status" value="4"/>
</dbReference>
<evidence type="ECO:0000256" key="5">
    <source>
        <dbReference type="ARBA" id="ARBA00022737"/>
    </source>
</evidence>
<protein>
    <recommendedName>
        <fullName evidence="10">Calponin-homology (CH) domain-containing protein</fullName>
    </recommendedName>
</protein>
<dbReference type="GO" id="GO:0046872">
    <property type="term" value="F:metal ion binding"/>
    <property type="evidence" value="ECO:0007669"/>
    <property type="project" value="UniProtKB-KW"/>
</dbReference>
<dbReference type="GO" id="GO:0051639">
    <property type="term" value="P:actin filament network formation"/>
    <property type="evidence" value="ECO:0007669"/>
    <property type="project" value="TreeGrafter"/>
</dbReference>
<dbReference type="PROSITE" id="PS00020">
    <property type="entry name" value="ACTININ_2"/>
    <property type="match status" value="1"/>
</dbReference>
<comment type="caution">
    <text evidence="11">The sequence shown here is derived from an EMBL/GenBank/DDBJ whole genome shotgun (WGS) entry which is preliminary data.</text>
</comment>
<evidence type="ECO:0000256" key="8">
    <source>
        <dbReference type="ARBA" id="ARBA00023212"/>
    </source>
</evidence>
<proteinExistence type="predicted"/>
<dbReference type="InterPro" id="IPR001715">
    <property type="entry name" value="CH_dom"/>
</dbReference>
<evidence type="ECO:0000256" key="1">
    <source>
        <dbReference type="ARBA" id="ARBA00004245"/>
    </source>
</evidence>
<name>A0AAV8QC55_ENSVE</name>
<comment type="subunit">
    <text evidence="2">Interacts with F-actin.</text>
</comment>
<accession>A0AAV8QC55</accession>
<dbReference type="InterPro" id="IPR036872">
    <property type="entry name" value="CH_dom_sf"/>
</dbReference>
<evidence type="ECO:0000256" key="9">
    <source>
        <dbReference type="SAM" id="MobiDB-lite"/>
    </source>
</evidence>
<dbReference type="PANTHER" id="PTHR19961">
    <property type="entry name" value="FIMBRIN/PLASTIN"/>
    <property type="match status" value="1"/>
</dbReference>
<dbReference type="CDD" id="cd21296">
    <property type="entry name" value="CH_AtFIM_like_rpt2"/>
    <property type="match status" value="1"/>
</dbReference>
<evidence type="ECO:0000256" key="2">
    <source>
        <dbReference type="ARBA" id="ARBA00011385"/>
    </source>
</evidence>
<dbReference type="FunFam" id="1.10.418.10:FF:000031">
    <property type="entry name" value="Fimbrin-2 like"/>
    <property type="match status" value="1"/>
</dbReference>
<dbReference type="EMBL" id="JAQQAF010000006">
    <property type="protein sequence ID" value="KAJ8477379.1"/>
    <property type="molecule type" value="Genomic_DNA"/>
</dbReference>
<keyword evidence="6" id="KW-0106">Calcium</keyword>
<dbReference type="PANTHER" id="PTHR19961:SF79">
    <property type="entry name" value="FIMBRIN-5"/>
    <property type="match status" value="1"/>
</dbReference>
<keyword evidence="8" id="KW-0206">Cytoskeleton</keyword>
<dbReference type="GO" id="GO:0051015">
    <property type="term" value="F:actin filament binding"/>
    <property type="evidence" value="ECO:0007669"/>
    <property type="project" value="InterPro"/>
</dbReference>
<dbReference type="InterPro" id="IPR001589">
    <property type="entry name" value="Actinin_actin-bd_CS"/>
</dbReference>
<dbReference type="InterPro" id="IPR039959">
    <property type="entry name" value="Fimbrin/Plastin"/>
</dbReference>
<feature type="region of interest" description="Disordered" evidence="9">
    <location>
        <begin position="628"/>
        <end position="650"/>
    </location>
</feature>
<keyword evidence="3" id="KW-0963">Cytoplasm</keyword>
<dbReference type="FunFam" id="1.10.418.10:FF:000041">
    <property type="entry name" value="Fimbrin-2 isoform A"/>
    <property type="match status" value="1"/>
</dbReference>
<dbReference type="Gene3D" id="1.10.418.10">
    <property type="entry name" value="Calponin-like domain"/>
    <property type="match status" value="4"/>
</dbReference>
<dbReference type="GO" id="GO:0051017">
    <property type="term" value="P:actin filament bundle assembly"/>
    <property type="evidence" value="ECO:0007669"/>
    <property type="project" value="InterPro"/>
</dbReference>
<evidence type="ECO:0000256" key="4">
    <source>
        <dbReference type="ARBA" id="ARBA00022723"/>
    </source>
</evidence>
<keyword evidence="4" id="KW-0479">Metal-binding</keyword>
<feature type="domain" description="Calponin-homology (CH)" evidence="10">
    <location>
        <begin position="122"/>
        <end position="239"/>
    </location>
</feature>
<feature type="compositionally biased region" description="Polar residues" evidence="9">
    <location>
        <begin position="667"/>
        <end position="677"/>
    </location>
</feature>
<dbReference type="CDD" id="cd21293">
    <property type="entry name" value="CH_AtFIM_like_rpt1"/>
    <property type="match status" value="1"/>
</dbReference>
<organism evidence="11 12">
    <name type="scientific">Ensete ventricosum</name>
    <name type="common">Abyssinian banana</name>
    <name type="synonym">Musa ensete</name>
    <dbReference type="NCBI Taxonomy" id="4639"/>
    <lineage>
        <taxon>Eukaryota</taxon>
        <taxon>Viridiplantae</taxon>
        <taxon>Streptophyta</taxon>
        <taxon>Embryophyta</taxon>
        <taxon>Tracheophyta</taxon>
        <taxon>Spermatophyta</taxon>
        <taxon>Magnoliopsida</taxon>
        <taxon>Liliopsida</taxon>
        <taxon>Zingiberales</taxon>
        <taxon>Musaceae</taxon>
        <taxon>Ensete</taxon>
    </lineage>
</organism>
<dbReference type="GO" id="GO:0005884">
    <property type="term" value="C:actin filament"/>
    <property type="evidence" value="ECO:0007669"/>
    <property type="project" value="TreeGrafter"/>
</dbReference>
<gene>
    <name evidence="11" type="ORF">OPV22_021106</name>
</gene>
<dbReference type="CDD" id="cd21299">
    <property type="entry name" value="CH_AtFIM_like_rpt3"/>
    <property type="match status" value="1"/>
</dbReference>
<dbReference type="PROSITE" id="PS50021">
    <property type="entry name" value="CH"/>
    <property type="match status" value="4"/>
</dbReference>
<keyword evidence="7" id="KW-0009">Actin-binding</keyword>
<dbReference type="GO" id="GO:0005737">
    <property type="term" value="C:cytoplasm"/>
    <property type="evidence" value="ECO:0007669"/>
    <property type="project" value="TreeGrafter"/>
</dbReference>
<evidence type="ECO:0000256" key="6">
    <source>
        <dbReference type="ARBA" id="ARBA00022837"/>
    </source>
</evidence>
<feature type="domain" description="Calponin-homology (CH)" evidence="10">
    <location>
        <begin position="513"/>
        <end position="621"/>
    </location>
</feature>
<comment type="subcellular location">
    <subcellularLocation>
        <location evidence="1">Cytoplasm</location>
        <location evidence="1">Cytoskeleton</location>
    </subcellularLocation>
</comment>
<keyword evidence="5" id="KW-0677">Repeat</keyword>
<dbReference type="GO" id="GO:0032432">
    <property type="term" value="C:actin filament bundle"/>
    <property type="evidence" value="ECO:0007669"/>
    <property type="project" value="TreeGrafter"/>
</dbReference>
<dbReference type="Proteomes" id="UP001222027">
    <property type="component" value="Unassembled WGS sequence"/>
</dbReference>
<dbReference type="AlphaFoldDB" id="A0AAV8QC55"/>